<protein>
    <recommendedName>
        <fullName evidence="2">Cell shape-determining protein MreC</fullName>
    </recommendedName>
    <alternativeName>
        <fullName evidence="4">Cell shape protein MreC</fullName>
    </alternativeName>
</protein>
<dbReference type="NCBIfam" id="TIGR00219">
    <property type="entry name" value="mreC"/>
    <property type="match status" value="1"/>
</dbReference>
<organism evidence="8 9">
    <name type="scientific">Granulicella cerasi</name>
    <dbReference type="NCBI Taxonomy" id="741063"/>
    <lineage>
        <taxon>Bacteria</taxon>
        <taxon>Pseudomonadati</taxon>
        <taxon>Acidobacteriota</taxon>
        <taxon>Terriglobia</taxon>
        <taxon>Terriglobales</taxon>
        <taxon>Acidobacteriaceae</taxon>
        <taxon>Granulicella</taxon>
    </lineage>
</organism>
<evidence type="ECO:0000256" key="2">
    <source>
        <dbReference type="ARBA" id="ARBA00013855"/>
    </source>
</evidence>
<evidence type="ECO:0000256" key="6">
    <source>
        <dbReference type="SAM" id="MobiDB-lite"/>
    </source>
</evidence>
<feature type="coiled-coil region" evidence="5">
    <location>
        <begin position="80"/>
        <end position="107"/>
    </location>
</feature>
<dbReference type="EMBL" id="JBHSWI010000001">
    <property type="protein sequence ID" value="MFC6645279.1"/>
    <property type="molecule type" value="Genomic_DNA"/>
</dbReference>
<name>A0ABW1Z842_9BACT</name>
<dbReference type="InterPro" id="IPR042177">
    <property type="entry name" value="Cell/Rod_1"/>
</dbReference>
<feature type="domain" description="Rod shape-determining protein MreC beta-barrel core" evidence="7">
    <location>
        <begin position="133"/>
        <end position="279"/>
    </location>
</feature>
<feature type="compositionally biased region" description="Basic and acidic residues" evidence="6">
    <location>
        <begin position="375"/>
        <end position="384"/>
    </location>
</feature>
<dbReference type="PANTHER" id="PTHR34138">
    <property type="entry name" value="CELL SHAPE-DETERMINING PROTEIN MREC"/>
    <property type="match status" value="1"/>
</dbReference>
<evidence type="ECO:0000256" key="3">
    <source>
        <dbReference type="ARBA" id="ARBA00022960"/>
    </source>
</evidence>
<keyword evidence="3" id="KW-0133">Cell shape</keyword>
<dbReference type="InterPro" id="IPR042175">
    <property type="entry name" value="Cell/Rod_MreC_2"/>
</dbReference>
<dbReference type="RefSeq" id="WP_263371658.1">
    <property type="nucleotide sequence ID" value="NZ_JAGSYD010000003.1"/>
</dbReference>
<evidence type="ECO:0000256" key="4">
    <source>
        <dbReference type="ARBA" id="ARBA00032089"/>
    </source>
</evidence>
<evidence type="ECO:0000313" key="8">
    <source>
        <dbReference type="EMBL" id="MFC6645279.1"/>
    </source>
</evidence>
<proteinExistence type="inferred from homology"/>
<evidence type="ECO:0000259" key="7">
    <source>
        <dbReference type="Pfam" id="PF04085"/>
    </source>
</evidence>
<dbReference type="PANTHER" id="PTHR34138:SF1">
    <property type="entry name" value="CELL SHAPE-DETERMINING PROTEIN MREC"/>
    <property type="match status" value="1"/>
</dbReference>
<gene>
    <name evidence="8" type="primary">mreC</name>
    <name evidence="8" type="ORF">ACFQBQ_06685</name>
</gene>
<keyword evidence="9" id="KW-1185">Reference proteome</keyword>
<evidence type="ECO:0000256" key="5">
    <source>
        <dbReference type="SAM" id="Coils"/>
    </source>
</evidence>
<dbReference type="Gene3D" id="2.40.10.350">
    <property type="entry name" value="Rod shape-determining protein MreC, domain 2"/>
    <property type="match status" value="1"/>
</dbReference>
<keyword evidence="5" id="KW-0175">Coiled coil</keyword>
<dbReference type="Gene3D" id="2.40.10.340">
    <property type="entry name" value="Rod shape-determining protein MreC, domain 1"/>
    <property type="match status" value="1"/>
</dbReference>
<reference evidence="9" key="1">
    <citation type="journal article" date="2019" name="Int. J. Syst. Evol. Microbiol.">
        <title>The Global Catalogue of Microorganisms (GCM) 10K type strain sequencing project: providing services to taxonomists for standard genome sequencing and annotation.</title>
        <authorList>
            <consortium name="The Broad Institute Genomics Platform"/>
            <consortium name="The Broad Institute Genome Sequencing Center for Infectious Disease"/>
            <person name="Wu L."/>
            <person name="Ma J."/>
        </authorList>
    </citation>
    <scope>NUCLEOTIDE SEQUENCE [LARGE SCALE GENOMIC DNA]</scope>
    <source>
        <strain evidence="9">CGMCC 1.16026</strain>
    </source>
</reference>
<evidence type="ECO:0000313" key="9">
    <source>
        <dbReference type="Proteomes" id="UP001596391"/>
    </source>
</evidence>
<dbReference type="Proteomes" id="UP001596391">
    <property type="component" value="Unassembled WGS sequence"/>
</dbReference>
<feature type="compositionally biased region" description="Low complexity" evidence="6">
    <location>
        <begin position="331"/>
        <end position="341"/>
    </location>
</feature>
<comment type="similarity">
    <text evidence="1">Belongs to the MreC family.</text>
</comment>
<sequence>MDSFFTRFRNPLTLMALVLLQVFALAVQVQKPAPDGLGQRDGRKVTLLRRWTLAVVTPFERGVYASSSGVRHAWSNYIDLRHTRDQNRALQQELARLRTEEAEFAEDAREGRRLAALLQFKQTYISSTVLAQVIGTSGYDRSRLLTLNKGSEDGLKSDMAVMTPDGVVGKLREVSAHTSQLLLLSDPSAGAGVILASTRIRGILRGTSNGSVQIVNLTEDSRIKPGEQVLTSGGDGVFPRGLPVGVIQSIAPDPTHQPYMAITIKTNANLSRLEEVLVITGTQQGVTPELAADAAQAEALADANKRAADMVAEKLPSIHDEKAPEDPNKPADPTNAAAPTAVIPRPKPVVHPDRYSPNSSAPASEMQPGAPAPKSDTDSKAGDH</sequence>
<dbReference type="InterPro" id="IPR007221">
    <property type="entry name" value="MreC"/>
</dbReference>
<feature type="region of interest" description="Disordered" evidence="6">
    <location>
        <begin position="319"/>
        <end position="384"/>
    </location>
</feature>
<comment type="caution">
    <text evidence="8">The sequence shown here is derived from an EMBL/GenBank/DDBJ whole genome shotgun (WGS) entry which is preliminary data.</text>
</comment>
<dbReference type="InterPro" id="IPR055342">
    <property type="entry name" value="MreC_beta-barrel_core"/>
</dbReference>
<evidence type="ECO:0000256" key="1">
    <source>
        <dbReference type="ARBA" id="ARBA00009369"/>
    </source>
</evidence>
<accession>A0ABW1Z842</accession>
<feature type="compositionally biased region" description="Basic and acidic residues" evidence="6">
    <location>
        <begin position="319"/>
        <end position="329"/>
    </location>
</feature>
<dbReference type="Pfam" id="PF04085">
    <property type="entry name" value="MreC"/>
    <property type="match status" value="1"/>
</dbReference>